<organism evidence="1 2">
    <name type="scientific">Rhizobium alvei</name>
    <dbReference type="NCBI Taxonomy" id="1132659"/>
    <lineage>
        <taxon>Bacteria</taxon>
        <taxon>Pseudomonadati</taxon>
        <taxon>Pseudomonadota</taxon>
        <taxon>Alphaproteobacteria</taxon>
        <taxon>Hyphomicrobiales</taxon>
        <taxon>Rhizobiaceae</taxon>
        <taxon>Rhizobium/Agrobacterium group</taxon>
        <taxon>Rhizobium</taxon>
    </lineage>
</organism>
<dbReference type="Gene3D" id="2.160.20.160">
    <property type="match status" value="1"/>
</dbReference>
<reference evidence="1" key="2">
    <citation type="submission" date="2023-07" db="EMBL/GenBank/DDBJ databases">
        <authorList>
            <person name="Shen H."/>
        </authorList>
    </citation>
    <scope>NUCLEOTIDE SEQUENCE</scope>
    <source>
        <strain evidence="1">TNR-22</strain>
    </source>
</reference>
<evidence type="ECO:0000313" key="2">
    <source>
        <dbReference type="Proteomes" id="UP001174932"/>
    </source>
</evidence>
<dbReference type="Gene3D" id="2.150.10.10">
    <property type="entry name" value="Serralysin-like metalloprotease, C-terminal"/>
    <property type="match status" value="1"/>
</dbReference>
<comment type="caution">
    <text evidence="1">The sequence shown here is derived from an EMBL/GenBank/DDBJ whole genome shotgun (WGS) entry which is preliminary data.</text>
</comment>
<dbReference type="EMBL" id="JAUOZU010000009">
    <property type="protein sequence ID" value="MDO6965226.1"/>
    <property type="molecule type" value="Genomic_DNA"/>
</dbReference>
<reference evidence="1" key="1">
    <citation type="journal article" date="2015" name="Int. J. Syst. Evol. Microbiol.">
        <title>Rhizobium alvei sp. nov., isolated from a freshwater river.</title>
        <authorList>
            <person name="Sheu S.Y."/>
            <person name="Huang H.W."/>
            <person name="Young C.C."/>
            <person name="Chen W.M."/>
        </authorList>
    </citation>
    <scope>NUCLEOTIDE SEQUENCE</scope>
    <source>
        <strain evidence="1">TNR-22</strain>
    </source>
</reference>
<dbReference type="Proteomes" id="UP001174932">
    <property type="component" value="Unassembled WGS sequence"/>
</dbReference>
<dbReference type="SUPFAM" id="SSF51120">
    <property type="entry name" value="beta-Roll"/>
    <property type="match status" value="1"/>
</dbReference>
<protein>
    <submittedName>
        <fullName evidence="1">Uncharacterized protein</fullName>
    </submittedName>
</protein>
<name>A0ABT8YNY3_9HYPH</name>
<sequence length="453" mass="47176">MTAHGFQPGPLGPRILPNINQVSSRRTLGGKLDLGAARALTDHGDVMKKYALNSNFANQFNIGESGAQWTLAKGVTFSAGSGFYGIYESSGFQNNIFVIKGLVTSATQTGGGIYLGGTGDVVSIASSGTVKGSVSISLQGDDQTINNAGLLNGQISLGSGHYEIHNTGTIKSSFAGVIWSGNNVDFHNDGVIKAASTAVLLTNVTTEISLGDNSIIAGKYGISRQNDVGLDSTTINNGSLTGTTFSFSGDAGDEKLINHGKISGNISLYDGDDVFDNRGGVFAGEVRGGDGDDTFYVNSQKITIAEYINAGDDIDKVYANVSYALTTSYGVEKLFLLGSNNINGTGDNTDNAIVGNSGKNRLSGLHGDDVLTGKGGADEFVFADNFGDDTVTDFRNGVDKIDLSDCSDFSTFKALKAGHLTFESGGALISNGDDTLFVAHLTKAQLDASDFIF</sequence>
<accession>A0ABT8YNY3</accession>
<evidence type="ECO:0000313" key="1">
    <source>
        <dbReference type="EMBL" id="MDO6965226.1"/>
    </source>
</evidence>
<dbReference type="InterPro" id="IPR011049">
    <property type="entry name" value="Serralysin-like_metalloprot_C"/>
</dbReference>
<dbReference type="RefSeq" id="WP_304377157.1">
    <property type="nucleotide sequence ID" value="NZ_JAUOZU010000009.1"/>
</dbReference>
<gene>
    <name evidence="1" type="ORF">Q4481_14760</name>
</gene>
<proteinExistence type="predicted"/>
<keyword evidence="2" id="KW-1185">Reference proteome</keyword>